<evidence type="ECO:0000256" key="1">
    <source>
        <dbReference type="SAM" id="Phobius"/>
    </source>
</evidence>
<reference evidence="2" key="1">
    <citation type="submission" date="2019-11" db="UniProtKB">
        <authorList>
            <consortium name="WormBaseParasite"/>
        </authorList>
    </citation>
    <scope>IDENTIFICATION</scope>
</reference>
<keyword evidence="1" id="KW-0472">Membrane</keyword>
<dbReference type="AlphaFoldDB" id="A0A5K3FBI9"/>
<sequence>MREICTTEQACLTNQMSELYVRLHLSELTKLHAPVLMYYAAHYILSLVGCLASSHAIGSKRDSGLAEVSVV</sequence>
<dbReference type="WBParaSite" id="MCU_006867-RA">
    <property type="protein sequence ID" value="MCU_006867-RA"/>
    <property type="gene ID" value="MCU_006867"/>
</dbReference>
<keyword evidence="1" id="KW-0812">Transmembrane</keyword>
<proteinExistence type="predicted"/>
<feature type="transmembrane region" description="Helical" evidence="1">
    <location>
        <begin position="36"/>
        <end position="57"/>
    </location>
</feature>
<organism evidence="2">
    <name type="scientific">Mesocestoides corti</name>
    <name type="common">Flatworm</name>
    <dbReference type="NCBI Taxonomy" id="53468"/>
    <lineage>
        <taxon>Eukaryota</taxon>
        <taxon>Metazoa</taxon>
        <taxon>Spiralia</taxon>
        <taxon>Lophotrochozoa</taxon>
        <taxon>Platyhelminthes</taxon>
        <taxon>Cestoda</taxon>
        <taxon>Eucestoda</taxon>
        <taxon>Cyclophyllidea</taxon>
        <taxon>Mesocestoididae</taxon>
        <taxon>Mesocestoides</taxon>
    </lineage>
</organism>
<protein>
    <submittedName>
        <fullName evidence="2">Cyclin N-terminal domain-containing protein</fullName>
    </submittedName>
</protein>
<keyword evidence="1" id="KW-1133">Transmembrane helix</keyword>
<evidence type="ECO:0000313" key="2">
    <source>
        <dbReference type="WBParaSite" id="MCU_006867-RA"/>
    </source>
</evidence>
<accession>A0A5K3FBI9</accession>
<name>A0A5K3FBI9_MESCO</name>